<keyword evidence="1" id="KW-1133">Transmembrane helix</keyword>
<feature type="transmembrane region" description="Helical" evidence="1">
    <location>
        <begin position="7"/>
        <end position="25"/>
    </location>
</feature>
<dbReference type="EMBL" id="DPVE01000288">
    <property type="protein sequence ID" value="HCK31485.1"/>
    <property type="molecule type" value="Genomic_DNA"/>
</dbReference>
<evidence type="ECO:0000256" key="1">
    <source>
        <dbReference type="SAM" id="Phobius"/>
    </source>
</evidence>
<organism evidence="2 3">
    <name type="scientific">Acinetobacter ursingii</name>
    <dbReference type="NCBI Taxonomy" id="108980"/>
    <lineage>
        <taxon>Bacteria</taxon>
        <taxon>Pseudomonadati</taxon>
        <taxon>Pseudomonadota</taxon>
        <taxon>Gammaproteobacteria</taxon>
        <taxon>Moraxellales</taxon>
        <taxon>Moraxellaceae</taxon>
        <taxon>Acinetobacter</taxon>
    </lineage>
</organism>
<dbReference type="AlphaFoldDB" id="A0A3D2SSK9"/>
<evidence type="ECO:0000313" key="3">
    <source>
        <dbReference type="Proteomes" id="UP000263596"/>
    </source>
</evidence>
<protein>
    <recommendedName>
        <fullName evidence="4">AI-2E family transporter</fullName>
    </recommendedName>
</protein>
<feature type="non-terminal residue" evidence="2">
    <location>
        <position position="67"/>
    </location>
</feature>
<feature type="transmembrane region" description="Helical" evidence="1">
    <location>
        <begin position="31"/>
        <end position="49"/>
    </location>
</feature>
<dbReference type="Proteomes" id="UP000263596">
    <property type="component" value="Unassembled WGS sequence"/>
</dbReference>
<evidence type="ECO:0000313" key="2">
    <source>
        <dbReference type="EMBL" id="HCK31485.1"/>
    </source>
</evidence>
<keyword evidence="1" id="KW-0472">Membrane</keyword>
<name>A0A3D2SSK9_9GAMM</name>
<comment type="caution">
    <text evidence="2">The sequence shown here is derived from an EMBL/GenBank/DDBJ whole genome shotgun (WGS) entry which is preliminary data.</text>
</comment>
<keyword evidence="1" id="KW-0812">Transmembrane</keyword>
<reference evidence="2 3" key="1">
    <citation type="journal article" date="2018" name="Nat. Biotechnol.">
        <title>A standardized bacterial taxonomy based on genome phylogeny substantially revises the tree of life.</title>
        <authorList>
            <person name="Parks D.H."/>
            <person name="Chuvochina M."/>
            <person name="Waite D.W."/>
            <person name="Rinke C."/>
            <person name="Skarshewski A."/>
            <person name="Chaumeil P.A."/>
            <person name="Hugenholtz P."/>
        </authorList>
    </citation>
    <scope>NUCLEOTIDE SEQUENCE [LARGE SCALE GENOMIC DNA]</scope>
    <source>
        <strain evidence="2">UBA9669</strain>
    </source>
</reference>
<proteinExistence type="predicted"/>
<evidence type="ECO:0008006" key="4">
    <source>
        <dbReference type="Google" id="ProtNLM"/>
    </source>
</evidence>
<sequence length="67" mass="7646">MDKNDKYYPTIIIILAVALLGALAFEIKNAVAVVIVLLIFFIVQQFTAFERRIQQLEQQYQVTASVD</sequence>
<accession>A0A3D2SSK9</accession>
<gene>
    <name evidence="2" type="ORF">DHW29_15765</name>
</gene>